<dbReference type="InParanoid" id="A0A4Q1BSR8"/>
<protein>
    <recommendedName>
        <fullName evidence="6">AN1-type domain-containing protein</fullName>
    </recommendedName>
</protein>
<gene>
    <name evidence="7" type="ORF">M231_01715</name>
</gene>
<dbReference type="SUPFAM" id="SSF118310">
    <property type="entry name" value="AN1-like Zinc finger"/>
    <property type="match status" value="2"/>
</dbReference>
<comment type="caution">
    <text evidence="7">The sequence shown here is derived from an EMBL/GenBank/DDBJ whole genome shotgun (WGS) entry which is preliminary data.</text>
</comment>
<dbReference type="InterPro" id="IPR035896">
    <property type="entry name" value="AN1-like_Znf"/>
</dbReference>
<sequence>MTVNPLSKQEMIFLGGECHHPACHLHDFLPFECPACHLSFCQPHFLPSQHTCTAPLPPSMIDRIAPQCPLCKENVPLPKTHDPNEAVERHILSGTCVAMEGGEMRRKAELRLRKERGEVCWRKGCNKSLVVKMTCESCGHQFCPSHRYTTAHNCRAPSGSSSRSATPQPYNFRPNPTSNIFAKSAISRLLPQPTAPSSKPTPAVPAQQATPISAQLDARAAAAAAAFKRAGQDVKAPFVKSKVEKRAKDELSSTIQALKTRHDKGLLTPADEVRLRLLLGAA</sequence>
<dbReference type="OrthoDB" id="431929at2759"/>
<keyword evidence="2" id="KW-0677">Repeat</keyword>
<dbReference type="GO" id="GO:0008270">
    <property type="term" value="F:zinc ion binding"/>
    <property type="evidence" value="ECO:0007669"/>
    <property type="project" value="UniProtKB-KW"/>
</dbReference>
<feature type="region of interest" description="Disordered" evidence="5">
    <location>
        <begin position="153"/>
        <end position="176"/>
    </location>
</feature>
<evidence type="ECO:0000313" key="7">
    <source>
        <dbReference type="EMBL" id="RXK41084.1"/>
    </source>
</evidence>
<evidence type="ECO:0000259" key="6">
    <source>
        <dbReference type="SMART" id="SM00154"/>
    </source>
</evidence>
<evidence type="ECO:0000256" key="1">
    <source>
        <dbReference type="ARBA" id="ARBA00022723"/>
    </source>
</evidence>
<keyword evidence="1" id="KW-0479">Metal-binding</keyword>
<dbReference type="PANTHER" id="PTHR14677:SF40">
    <property type="entry name" value="CDC48-ASSOCIATED UBIQUITIN-LIKE_ZINC FINGER PROTEIN 1"/>
    <property type="match status" value="1"/>
</dbReference>
<dbReference type="VEuPathDB" id="FungiDB:TREMEDRAFT_70202"/>
<dbReference type="Gene3D" id="4.10.1110.10">
    <property type="entry name" value="AN1-like Zinc finger"/>
    <property type="match status" value="2"/>
</dbReference>
<dbReference type="Proteomes" id="UP000289152">
    <property type="component" value="Unassembled WGS sequence"/>
</dbReference>
<dbReference type="Pfam" id="PF25403">
    <property type="entry name" value="zf-C2H2_ZFAND2"/>
    <property type="match status" value="1"/>
</dbReference>
<reference evidence="7 8" key="1">
    <citation type="submission" date="2016-06" db="EMBL/GenBank/DDBJ databases">
        <title>Evolution of pathogenesis and genome organization in the Tremellales.</title>
        <authorList>
            <person name="Cuomo C."/>
            <person name="Litvintseva A."/>
            <person name="Heitman J."/>
            <person name="Chen Y."/>
            <person name="Sun S."/>
            <person name="Springer D."/>
            <person name="Dromer F."/>
            <person name="Young S."/>
            <person name="Zeng Q."/>
            <person name="Chapman S."/>
            <person name="Gujja S."/>
            <person name="Saif S."/>
            <person name="Birren B."/>
        </authorList>
    </citation>
    <scope>NUCLEOTIDE SEQUENCE [LARGE SCALE GENOMIC DNA]</scope>
    <source>
        <strain evidence="7 8">ATCC 28783</strain>
    </source>
</reference>
<dbReference type="PANTHER" id="PTHR14677">
    <property type="entry name" value="ARSENITE INDUCUBLE RNA ASSOCIATED PROTEIN AIP-1-RELATED"/>
    <property type="match status" value="1"/>
</dbReference>
<organism evidence="7 8">
    <name type="scientific">Tremella mesenterica</name>
    <name type="common">Jelly fungus</name>
    <dbReference type="NCBI Taxonomy" id="5217"/>
    <lineage>
        <taxon>Eukaryota</taxon>
        <taxon>Fungi</taxon>
        <taxon>Dikarya</taxon>
        <taxon>Basidiomycota</taxon>
        <taxon>Agaricomycotina</taxon>
        <taxon>Tremellomycetes</taxon>
        <taxon>Tremellales</taxon>
        <taxon>Tremellaceae</taxon>
        <taxon>Tremella</taxon>
    </lineage>
</organism>
<dbReference type="Pfam" id="PF01428">
    <property type="entry name" value="zf-AN1"/>
    <property type="match status" value="2"/>
</dbReference>
<proteinExistence type="predicted"/>
<keyword evidence="4" id="KW-0862">Zinc</keyword>
<keyword evidence="8" id="KW-1185">Reference proteome</keyword>
<dbReference type="STRING" id="5217.A0A4Q1BSR8"/>
<evidence type="ECO:0000256" key="5">
    <source>
        <dbReference type="SAM" id="MobiDB-lite"/>
    </source>
</evidence>
<evidence type="ECO:0000256" key="3">
    <source>
        <dbReference type="ARBA" id="ARBA00022771"/>
    </source>
</evidence>
<evidence type="ECO:0000256" key="4">
    <source>
        <dbReference type="ARBA" id="ARBA00022833"/>
    </source>
</evidence>
<feature type="domain" description="AN1-type" evidence="6">
    <location>
        <begin position="18"/>
        <end position="57"/>
    </location>
</feature>
<keyword evidence="3" id="KW-0863">Zinc-finger</keyword>
<dbReference type="SMART" id="SM00154">
    <property type="entry name" value="ZnF_AN1"/>
    <property type="match status" value="2"/>
</dbReference>
<evidence type="ECO:0000313" key="8">
    <source>
        <dbReference type="Proteomes" id="UP000289152"/>
    </source>
</evidence>
<dbReference type="AlphaFoldDB" id="A0A4Q1BSR8"/>
<evidence type="ECO:0000256" key="2">
    <source>
        <dbReference type="ARBA" id="ARBA00022737"/>
    </source>
</evidence>
<feature type="domain" description="AN1-type" evidence="6">
    <location>
        <begin position="120"/>
        <end position="159"/>
    </location>
</feature>
<dbReference type="EMBL" id="SDIL01000012">
    <property type="protein sequence ID" value="RXK41084.1"/>
    <property type="molecule type" value="Genomic_DNA"/>
</dbReference>
<dbReference type="GO" id="GO:0005737">
    <property type="term" value="C:cytoplasm"/>
    <property type="evidence" value="ECO:0007669"/>
    <property type="project" value="TreeGrafter"/>
</dbReference>
<name>A0A4Q1BSR8_TREME</name>
<dbReference type="InterPro" id="IPR057357">
    <property type="entry name" value="Znf-C2H2_ZFAND2A/B"/>
</dbReference>
<accession>A0A4Q1BSR8</accession>
<dbReference type="InterPro" id="IPR000058">
    <property type="entry name" value="Znf_AN1"/>
</dbReference>